<keyword evidence="13" id="KW-1160">Virus entry into host cell</keyword>
<keyword evidence="8 14" id="KW-1133">Transmembrane helix</keyword>
<keyword evidence="12" id="KW-0325">Glycoprotein</keyword>
<dbReference type="InterPro" id="IPR044873">
    <property type="entry name" value="Spike_S2_CoV_HR1"/>
</dbReference>
<sequence>MLRNKKFLSLFVISAVLPCVYSNTGTCSNTINRFMYLKLGLPESVNDAYVSGYLPVRDNWTCSAGFWQYHNAHAIFMSYYSTAMDFAIGVGSTKSYNTKWGLYFWQKNNGYRAVFRICKWDSKIEPSFQPSNQQARECLINKEFYMGFGHAMNQIFGVSWSGNRVTLHTLDKVVSFFVEGADTWDYASYRCANGYSCAHQVVYTPVTLKITTVPEGIRYYDLCTNCSGFPEHVFAVLEGGEIPPNFDFTNWFYLTNASSPVSGRVVGVQPLQLLCLWPIPALLGTATDITFDRNGTSDVRCNGFSSNSTADAMRFSLNFTDNGVFAKEGAITLKTVSNTFTFSCSNSSTYTSPYVIPFGHIDQPYYCFTTFYANETAGTTVTSFVGMLPPIVREFVITKSGDVYLNGYRIFSVGEVVSVNFNISSTDHRDFWTVAFVKNAEVMLDIEDTYIKQLLYCNNPVNVVKCQQLKFVLEDGFYSYVPASEDSLPRTIVRLPRFMTHSFINFTILVSFYFDDGKQDTPVGSDFYECATCAPKYYRLAFVEGFGEALKSNTTSICVSSASFTTRLFTDYFGTAQGVRIGIEPGSCPFGFDTLNNYLAFGSLCFSTVPNGGCTMNIVTQGPYGQPHTFAVLYVSYTEGDNIIGVPQSNIPAYGVADMSQVYLDTCTTYTIYGMTGRGIITRSNNTFITGLYYTSNAGNLLAYKNSTTGIVYNIYPCQLAGQVAVISDNIVGMASSTPNVSLDFNVTVVADSFYYLSNSAEPCDQPVLTYAGIGICADGSITNNTARRAASDPISPVISGNISVPTNFTFSVQVEYIQLMLKPVTVDCSVYVCNGNPRCLQLLAQYASACRTIEQALQLSARLESVEVNSMISISQQALDLGVIDNFNHDFNLTNVLPASVGGRSAVEDLLFDKVVTNGLGTVDADYKECASRTANTVAEVGCVQYYNGIMVLPGVVDQSLLAQYSAALTGAMVLGGITAAAAVPFSIAVQSRLNYLALQTDVLQRNQQQLANSFNAAMGNITEAFGRVNDAIEQTSHAISTVAQALDKVQNVVNDQGMALSQLTKQLASNFQAISSSIEDLYNRLDRVEADQQVDRLITGRLAALNAFVAQQLTKYTDVRASRQLAQEKINECVKSQSFRYGFCGNGTHVFSVVNAAPDGMMFFHSVLLPTAYMEVAAFSGLCVDGRGFVLREVGNVLFEKDGRYLITARRMFEPRIPQTADFVQISGCDVVYLNVTRDELPTIIPDYVDVNGTVEDILSKLPNRTSPELDLDIFNATYLNLTSEIADLTARSEALKNTTLELKELIANINATLVDLEWLNRVETYIKWPWWVWLIIVLVLILFTCLMLFCCCSTGCCGIFSCLASSCGACCDIRGTKLQRYEAIEKVHVQ</sequence>
<dbReference type="Pfam" id="PF19214">
    <property type="entry name" value="CoV_S2_C"/>
    <property type="match status" value="1"/>
</dbReference>
<dbReference type="InterPro" id="IPR043473">
    <property type="entry name" value="S2_sf_CoV"/>
</dbReference>
<evidence type="ECO:0000256" key="12">
    <source>
        <dbReference type="ARBA" id="ARBA00023180"/>
    </source>
</evidence>
<evidence type="ECO:0000256" key="10">
    <source>
        <dbReference type="ARBA" id="ARBA00023054"/>
    </source>
</evidence>
<protein>
    <submittedName>
        <fullName evidence="17">Spike glycoprotein</fullName>
    </submittedName>
</protein>
<dbReference type="Pfam" id="PF19209">
    <property type="entry name" value="CoV_S1_C"/>
    <property type="match status" value="1"/>
</dbReference>
<evidence type="ECO:0000256" key="6">
    <source>
        <dbReference type="ARBA" id="ARBA00022870"/>
    </source>
</evidence>
<evidence type="ECO:0000256" key="14">
    <source>
        <dbReference type="SAM" id="Phobius"/>
    </source>
</evidence>
<dbReference type="GO" id="GO:0075509">
    <property type="term" value="P:endocytosis involved in viral entry into host cell"/>
    <property type="evidence" value="ECO:0007669"/>
    <property type="project" value="InterPro"/>
</dbReference>
<keyword evidence="1" id="KW-0945">Host-virus interaction</keyword>
<reference evidence="17" key="1">
    <citation type="submission" date="2023-01" db="EMBL/GenBank/DDBJ databases">
        <title>Panoramic Analysis of Coronaviruses Carried by Representative Bat Species in Southern China to Better Understand the Coronavirus Sphere.</title>
        <authorList>
            <person name="Han Y."/>
            <person name="Xu P."/>
            <person name="Wang Y."/>
            <person name="Zhao W."/>
            <person name="Wang J."/>
            <person name="Jin Q."/>
            <person name="Wu Z."/>
        </authorList>
    </citation>
    <scope>NUCLEOTIDE SEQUENCE</scope>
    <source>
        <strain evidence="17">BtMs-AlphaCoV/GX2016-Q100</strain>
    </source>
</reference>
<gene>
    <name evidence="17" type="primary">S</name>
</gene>
<evidence type="ECO:0000256" key="3">
    <source>
        <dbReference type="ARBA" id="ARBA00022729"/>
    </source>
</evidence>
<keyword evidence="2 14" id="KW-0812">Transmembrane</keyword>
<dbReference type="GO" id="GO:0019031">
    <property type="term" value="C:viral envelope"/>
    <property type="evidence" value="ECO:0007669"/>
    <property type="project" value="UniProtKB-KW"/>
</dbReference>
<evidence type="ECO:0000259" key="16">
    <source>
        <dbReference type="PROSITE" id="PS51924"/>
    </source>
</evidence>
<evidence type="ECO:0000259" key="15">
    <source>
        <dbReference type="PROSITE" id="PS51923"/>
    </source>
</evidence>
<keyword evidence="3" id="KW-0732">Signal</keyword>
<keyword evidence="5" id="KW-0946">Virion</keyword>
<keyword evidence="6" id="KW-1043">Host membrane</keyword>
<organism evidence="17">
    <name type="scientific">Bat Coronavirus MsGX16</name>
    <dbReference type="NCBI Taxonomy" id="3018864"/>
    <lineage>
        <taxon>Viruses</taxon>
        <taxon>Riboviria</taxon>
        <taxon>Orthornavirae</taxon>
        <taxon>Pisuviricota</taxon>
        <taxon>Pisoniviricetes</taxon>
        <taxon>Nidovirales</taxon>
        <taxon>Cornidovirineae</taxon>
        <taxon>Coronaviridae</taxon>
        <taxon>Orthocoronavirinae</taxon>
    </lineage>
</organism>
<dbReference type="Gene3D" id="1.20.5.300">
    <property type="match status" value="2"/>
</dbReference>
<feature type="domain" description="Coronavirus spike (S) glycoprotein S2 subunit heptad repeat 2 (HR2) region profile" evidence="16">
    <location>
        <begin position="1248"/>
        <end position="1344"/>
    </location>
</feature>
<dbReference type="Pfam" id="PF01601">
    <property type="entry name" value="CoV_S2"/>
    <property type="match status" value="1"/>
</dbReference>
<accession>A0AA49ICF2</accession>
<keyword evidence="7" id="KW-0261">Viral envelope protein</keyword>
<dbReference type="CDD" id="cd22369">
    <property type="entry name" value="alphaCoV_Spike_SD1-2_S1-S2_S2"/>
    <property type="match status" value="1"/>
</dbReference>
<name>A0AA49ICF2_9NIDO</name>
<dbReference type="SUPFAM" id="SSF111474">
    <property type="entry name" value="Coronavirus S2 glycoprotein"/>
    <property type="match status" value="2"/>
</dbReference>
<keyword evidence="4" id="KW-1161">Viral attachment to host cell</keyword>
<dbReference type="InterPro" id="IPR002551">
    <property type="entry name" value="Spike_S1_CoV"/>
</dbReference>
<evidence type="ECO:0000256" key="4">
    <source>
        <dbReference type="ARBA" id="ARBA00022804"/>
    </source>
</evidence>
<dbReference type="GO" id="GO:0039654">
    <property type="term" value="P:fusion of virus membrane with host endosome membrane"/>
    <property type="evidence" value="ECO:0007669"/>
    <property type="project" value="InterPro"/>
</dbReference>
<evidence type="ECO:0000256" key="9">
    <source>
        <dbReference type="ARBA" id="ARBA00023026"/>
    </source>
</evidence>
<keyword evidence="9" id="KW-0843">Virulence</keyword>
<evidence type="ECO:0000256" key="13">
    <source>
        <dbReference type="ARBA" id="ARBA00023296"/>
    </source>
</evidence>
<dbReference type="EMBL" id="OQ175120">
    <property type="protein sequence ID" value="WCC62272.1"/>
    <property type="molecule type" value="Genomic_RNA"/>
</dbReference>
<dbReference type="PROSITE" id="PS51924">
    <property type="entry name" value="COV_S2_HR2"/>
    <property type="match status" value="1"/>
</dbReference>
<dbReference type="GO" id="GO:0055036">
    <property type="term" value="C:virion membrane"/>
    <property type="evidence" value="ECO:0007669"/>
    <property type="project" value="UniProtKB-SubCell"/>
</dbReference>
<dbReference type="Pfam" id="PF01600">
    <property type="entry name" value="CoV_S1"/>
    <property type="match status" value="1"/>
</dbReference>
<evidence type="ECO:0000256" key="11">
    <source>
        <dbReference type="ARBA" id="ARBA00023136"/>
    </source>
</evidence>
<evidence type="ECO:0000256" key="8">
    <source>
        <dbReference type="ARBA" id="ARBA00022989"/>
    </source>
</evidence>
<proteinExistence type="predicted"/>
<evidence type="ECO:0000256" key="2">
    <source>
        <dbReference type="ARBA" id="ARBA00022692"/>
    </source>
</evidence>
<dbReference type="InterPro" id="IPR043607">
    <property type="entry name" value="CoV_S1_C"/>
</dbReference>
<evidence type="ECO:0000313" key="17">
    <source>
        <dbReference type="EMBL" id="WCC62272.1"/>
    </source>
</evidence>
<dbReference type="InterPro" id="IPR044874">
    <property type="entry name" value="Spike_S2_CoV_HR2"/>
</dbReference>
<dbReference type="GO" id="GO:0046813">
    <property type="term" value="P:receptor-mediated virion attachment to host cell"/>
    <property type="evidence" value="ECO:0007669"/>
    <property type="project" value="InterPro"/>
</dbReference>
<evidence type="ECO:0000256" key="7">
    <source>
        <dbReference type="ARBA" id="ARBA00022879"/>
    </source>
</evidence>
<dbReference type="GO" id="GO:0019064">
    <property type="term" value="P:fusion of virus membrane with host plasma membrane"/>
    <property type="evidence" value="ECO:0007669"/>
    <property type="project" value="InterPro"/>
</dbReference>
<dbReference type="InterPro" id="IPR043614">
    <property type="entry name" value="Spike_S2_CoV_C"/>
</dbReference>
<evidence type="ECO:0000256" key="5">
    <source>
        <dbReference type="ARBA" id="ARBA00022844"/>
    </source>
</evidence>
<dbReference type="InterPro" id="IPR002552">
    <property type="entry name" value="Spike_S2_CoV"/>
</dbReference>
<feature type="transmembrane region" description="Helical" evidence="14">
    <location>
        <begin position="1333"/>
        <end position="1352"/>
    </location>
</feature>
<feature type="domain" description="Coronavirus spike (S) glycoprotein S2 subunit heptad repeat 1 (HR1) region profile" evidence="15">
    <location>
        <begin position="985"/>
        <end position="1104"/>
    </location>
</feature>
<keyword evidence="10" id="KW-0175">Coiled coil</keyword>
<dbReference type="GO" id="GO:0016020">
    <property type="term" value="C:membrane"/>
    <property type="evidence" value="ECO:0007669"/>
    <property type="project" value="InterPro"/>
</dbReference>
<dbReference type="PROSITE" id="PS51923">
    <property type="entry name" value="COV_S2_HR1"/>
    <property type="match status" value="1"/>
</dbReference>
<keyword evidence="11 14" id="KW-0472">Membrane</keyword>
<dbReference type="Gene3D" id="2.60.40.3130">
    <property type="match status" value="1"/>
</dbReference>
<dbReference type="GO" id="GO:0044173">
    <property type="term" value="C:host cell endoplasmic reticulum-Golgi intermediate compartment membrane"/>
    <property type="evidence" value="ECO:0007669"/>
    <property type="project" value="UniProtKB-SubCell"/>
</dbReference>
<evidence type="ECO:0000256" key="1">
    <source>
        <dbReference type="ARBA" id="ARBA00022581"/>
    </source>
</evidence>